<protein>
    <submittedName>
        <fullName evidence="6">ABC transporter ATP-binding protein</fullName>
    </submittedName>
</protein>
<evidence type="ECO:0000256" key="3">
    <source>
        <dbReference type="ARBA" id="ARBA00022840"/>
    </source>
</evidence>
<dbReference type="InterPro" id="IPR003593">
    <property type="entry name" value="AAA+_ATPase"/>
</dbReference>
<dbReference type="Pfam" id="PF00005">
    <property type="entry name" value="ABC_tran"/>
    <property type="match status" value="1"/>
</dbReference>
<dbReference type="InterPro" id="IPR003439">
    <property type="entry name" value="ABC_transporter-like_ATP-bd"/>
</dbReference>
<evidence type="ECO:0000313" key="7">
    <source>
        <dbReference type="Proteomes" id="UP000754226"/>
    </source>
</evidence>
<dbReference type="SMART" id="SM00382">
    <property type="entry name" value="AAA"/>
    <property type="match status" value="1"/>
</dbReference>
<comment type="caution">
    <text evidence="6">The sequence shown here is derived from an EMBL/GenBank/DDBJ whole genome shotgun (WGS) entry which is preliminary data.</text>
</comment>
<dbReference type="PROSITE" id="PS00211">
    <property type="entry name" value="ABC_TRANSPORTER_1"/>
    <property type="match status" value="1"/>
</dbReference>
<dbReference type="InterPro" id="IPR027417">
    <property type="entry name" value="P-loop_NTPase"/>
</dbReference>
<evidence type="ECO:0000256" key="4">
    <source>
        <dbReference type="ARBA" id="ARBA00022967"/>
    </source>
</evidence>
<gene>
    <name evidence="6" type="ORF">KHX13_03995</name>
</gene>
<keyword evidence="2" id="KW-0547">Nucleotide-binding</keyword>
<dbReference type="AlphaFoldDB" id="A0A943I4F4"/>
<evidence type="ECO:0000259" key="5">
    <source>
        <dbReference type="PROSITE" id="PS50893"/>
    </source>
</evidence>
<dbReference type="PANTHER" id="PTHR42794">
    <property type="entry name" value="HEMIN IMPORT ATP-BINDING PROTEIN HMUV"/>
    <property type="match status" value="1"/>
</dbReference>
<dbReference type="GO" id="GO:0016887">
    <property type="term" value="F:ATP hydrolysis activity"/>
    <property type="evidence" value="ECO:0007669"/>
    <property type="project" value="InterPro"/>
</dbReference>
<name>A0A943I4F4_9FIRM</name>
<evidence type="ECO:0000256" key="1">
    <source>
        <dbReference type="ARBA" id="ARBA00022448"/>
    </source>
</evidence>
<dbReference type="SUPFAM" id="SSF52540">
    <property type="entry name" value="P-loop containing nucleoside triphosphate hydrolases"/>
    <property type="match status" value="1"/>
</dbReference>
<dbReference type="PROSITE" id="PS50893">
    <property type="entry name" value="ABC_TRANSPORTER_2"/>
    <property type="match status" value="1"/>
</dbReference>
<keyword evidence="1" id="KW-0813">Transport</keyword>
<evidence type="ECO:0000256" key="2">
    <source>
        <dbReference type="ARBA" id="ARBA00022741"/>
    </source>
</evidence>
<proteinExistence type="predicted"/>
<accession>A0A943I4F4</accession>
<dbReference type="InterPro" id="IPR017871">
    <property type="entry name" value="ABC_transporter-like_CS"/>
</dbReference>
<dbReference type="EMBL" id="JAGZCZ010000004">
    <property type="protein sequence ID" value="MBS5519486.1"/>
    <property type="molecule type" value="Genomic_DNA"/>
</dbReference>
<keyword evidence="3 6" id="KW-0067">ATP-binding</keyword>
<reference evidence="6" key="1">
    <citation type="submission" date="2021-02" db="EMBL/GenBank/DDBJ databases">
        <title>Infant gut strain persistence is associated with maternal origin, phylogeny, and functional potential including surface adhesion and iron acquisition.</title>
        <authorList>
            <person name="Lou Y.C."/>
        </authorList>
    </citation>
    <scope>NUCLEOTIDE SEQUENCE</scope>
    <source>
        <strain evidence="6">L3_106_000M1_dasL3_106_000M1_concoct_15</strain>
    </source>
</reference>
<dbReference type="GO" id="GO:0005524">
    <property type="term" value="F:ATP binding"/>
    <property type="evidence" value="ECO:0007669"/>
    <property type="project" value="UniProtKB-KW"/>
</dbReference>
<dbReference type="PANTHER" id="PTHR42794:SF1">
    <property type="entry name" value="HEMIN IMPORT ATP-BINDING PROTEIN HMUV"/>
    <property type="match status" value="1"/>
</dbReference>
<dbReference type="Gene3D" id="3.40.50.300">
    <property type="entry name" value="P-loop containing nucleotide triphosphate hydrolases"/>
    <property type="match status" value="1"/>
</dbReference>
<organism evidence="6 7">
    <name type="scientific">Acidaminococcus intestini</name>
    <dbReference type="NCBI Taxonomy" id="187327"/>
    <lineage>
        <taxon>Bacteria</taxon>
        <taxon>Bacillati</taxon>
        <taxon>Bacillota</taxon>
        <taxon>Negativicutes</taxon>
        <taxon>Acidaminococcales</taxon>
        <taxon>Acidaminococcaceae</taxon>
        <taxon>Acidaminococcus</taxon>
    </lineage>
</organism>
<dbReference type="Proteomes" id="UP000754226">
    <property type="component" value="Unassembled WGS sequence"/>
</dbReference>
<evidence type="ECO:0000313" key="6">
    <source>
        <dbReference type="EMBL" id="MBS5519486.1"/>
    </source>
</evidence>
<feature type="domain" description="ABC transporter" evidence="5">
    <location>
        <begin position="2"/>
        <end position="237"/>
    </location>
</feature>
<keyword evidence="4" id="KW-1278">Translocase</keyword>
<sequence>MIDLIDVTAGYGNRPIIKNFSLRLERGNFVVLIGPNGAGKSTLLRVMAGLLPIDRGVRQLDGKDYASCSRRFLSQHVTYLPQDRHLSLPYTAREIVLFGAYARHGLWGTLRESEPLRALEALKQVGAASFFDRPVTELSGGERQRVLLARTLLAGGETYLLDEPTAELDPVEEERVMHIFQELSRKGACVVMALHDLSLAARYGNQLVLLGKTGTIAAGPPAEVLAPDVLSRAYGVPLQVERSEGFIITEDKGNHPTKEEGIWE</sequence>